<organism evidence="4 5">
    <name type="scientific">Renibacterium salmoninarum (strain ATCC 33209 / DSM 20767 / JCM 11484 / NBRC 15589 / NCIMB 2235)</name>
    <dbReference type="NCBI Taxonomy" id="288705"/>
    <lineage>
        <taxon>Bacteria</taxon>
        <taxon>Bacillati</taxon>
        <taxon>Actinomycetota</taxon>
        <taxon>Actinomycetes</taxon>
        <taxon>Micrococcales</taxon>
        <taxon>Micrococcaceae</taxon>
        <taxon>Renibacterium</taxon>
    </lineage>
</organism>
<evidence type="ECO:0000313" key="5">
    <source>
        <dbReference type="Proteomes" id="UP000002007"/>
    </source>
</evidence>
<dbReference type="PROSITE" id="PS51349">
    <property type="entry name" value="FMN_HYDROXY_ACID_DH_2"/>
    <property type="match status" value="1"/>
</dbReference>
<dbReference type="SUPFAM" id="SSF51395">
    <property type="entry name" value="FMN-linked oxidoreductases"/>
    <property type="match status" value="1"/>
</dbReference>
<evidence type="ECO:0000256" key="1">
    <source>
        <dbReference type="ARBA" id="ARBA00001917"/>
    </source>
</evidence>
<protein>
    <submittedName>
        <fullName evidence="4">Lactate 2-monooxygenase</fullName>
        <ecNumber evidence="4">1.13.12.4</ecNumber>
    </submittedName>
</protein>
<accession>A9WTN9</accession>
<dbReference type="PANTHER" id="PTHR10578">
    <property type="entry name" value="S -2-HYDROXY-ACID OXIDASE-RELATED"/>
    <property type="match status" value="1"/>
</dbReference>
<dbReference type="HOGENOM" id="CLU_169131_0_0_11"/>
<dbReference type="eggNOG" id="COG1304">
    <property type="taxonomic scope" value="Bacteria"/>
</dbReference>
<gene>
    <name evidence="4" type="ordered locus">RSal33209_2836</name>
</gene>
<evidence type="ECO:0000256" key="2">
    <source>
        <dbReference type="ARBA" id="ARBA00023002"/>
    </source>
</evidence>
<reference evidence="5" key="1">
    <citation type="journal article" date="2008" name="J. Bacteriol.">
        <title>Genome sequence of the fish pathogen Renibacterium salmoninarum suggests reductive evolution away from an environmental Arthrobacter ancestor.</title>
        <authorList>
            <person name="Wiens G.D."/>
            <person name="Rockey D.D."/>
            <person name="Wu Z."/>
            <person name="Chang J."/>
            <person name="Levy R."/>
            <person name="Crane S."/>
            <person name="Chen D.S."/>
            <person name="Capri G.R."/>
            <person name="Burnett J.R."/>
            <person name="Sudheesh P.S."/>
            <person name="Schipma M.J."/>
            <person name="Burd H."/>
            <person name="Bhattacharyya A."/>
            <person name="Rhodes L.D."/>
            <person name="Kaul R."/>
            <person name="Strom M.S."/>
        </authorList>
    </citation>
    <scope>NUCLEOTIDE SEQUENCE [LARGE SCALE GENOMIC DNA]</scope>
    <source>
        <strain evidence="5">ATCC 33209 / DSM 20767 / JCM 11484 / NBRC 15589 / NCIMB 2235</strain>
    </source>
</reference>
<dbReference type="AlphaFoldDB" id="A9WTN9"/>
<comment type="cofactor">
    <cofactor evidence="1">
        <name>FMN</name>
        <dbReference type="ChEBI" id="CHEBI:58210"/>
    </cofactor>
</comment>
<proteinExistence type="predicted"/>
<evidence type="ECO:0000259" key="3">
    <source>
        <dbReference type="PROSITE" id="PS51349"/>
    </source>
</evidence>
<dbReference type="Gene3D" id="3.20.20.70">
    <property type="entry name" value="Aldolase class I"/>
    <property type="match status" value="1"/>
</dbReference>
<dbReference type="InterPro" id="IPR013785">
    <property type="entry name" value="Aldolase_TIM"/>
</dbReference>
<dbReference type="EC" id="1.13.12.4" evidence="4"/>
<dbReference type="STRING" id="288705.RSal33209_2836"/>
<name>A9WTN9_RENSM</name>
<keyword evidence="5" id="KW-1185">Reference proteome</keyword>
<feature type="domain" description="FMN hydroxy acid dehydrogenase" evidence="3">
    <location>
        <begin position="1"/>
        <end position="78"/>
    </location>
</feature>
<dbReference type="InterPro" id="IPR037396">
    <property type="entry name" value="FMN_HAD"/>
</dbReference>
<dbReference type="EMBL" id="CP000910">
    <property type="protein sequence ID" value="ABY24560.1"/>
    <property type="molecule type" value="Genomic_DNA"/>
</dbReference>
<dbReference type="Proteomes" id="UP000002007">
    <property type="component" value="Chromosome"/>
</dbReference>
<dbReference type="InterPro" id="IPR000262">
    <property type="entry name" value="FMN-dep_DH"/>
</dbReference>
<dbReference type="KEGG" id="rsa:RSal33209_2836"/>
<dbReference type="GO" id="GO:0050040">
    <property type="term" value="F:lactate 2-monooxygenase activity"/>
    <property type="evidence" value="ECO:0007669"/>
    <property type="project" value="UniProtKB-EC"/>
</dbReference>
<sequence length="78" mass="8140">MLFDSGVRTGTDVVKALVLGAKAVGIGRPYVYGLTLSGAAGVEHVIRSILAEADLLMAVDGYASIAELTRDVLHRVAK</sequence>
<dbReference type="PANTHER" id="PTHR10578:SF143">
    <property type="entry name" value="FMN-DEPENDENT ALPHA-HYDROXY ACID DEHYDROGENASE PB1A11.03"/>
    <property type="match status" value="1"/>
</dbReference>
<keyword evidence="2 4" id="KW-0560">Oxidoreductase</keyword>
<dbReference type="Pfam" id="PF01070">
    <property type="entry name" value="FMN_dh"/>
    <property type="match status" value="1"/>
</dbReference>
<keyword evidence="4" id="KW-0503">Monooxygenase</keyword>
<evidence type="ECO:0000313" key="4">
    <source>
        <dbReference type="EMBL" id="ABY24560.1"/>
    </source>
</evidence>